<dbReference type="AlphaFoldDB" id="A0A1B0A3Y9"/>
<organism evidence="1 2">
    <name type="scientific">Glossina pallidipes</name>
    <name type="common">Tsetse fly</name>
    <dbReference type="NCBI Taxonomy" id="7398"/>
    <lineage>
        <taxon>Eukaryota</taxon>
        <taxon>Metazoa</taxon>
        <taxon>Ecdysozoa</taxon>
        <taxon>Arthropoda</taxon>
        <taxon>Hexapoda</taxon>
        <taxon>Insecta</taxon>
        <taxon>Pterygota</taxon>
        <taxon>Neoptera</taxon>
        <taxon>Endopterygota</taxon>
        <taxon>Diptera</taxon>
        <taxon>Brachycera</taxon>
        <taxon>Muscomorpha</taxon>
        <taxon>Hippoboscoidea</taxon>
        <taxon>Glossinidae</taxon>
        <taxon>Glossina</taxon>
    </lineage>
</organism>
<keyword evidence="2" id="KW-1185">Reference proteome</keyword>
<accession>A0A1B0A3Y9</accession>
<protein>
    <submittedName>
        <fullName evidence="1">Uncharacterized protein</fullName>
    </submittedName>
</protein>
<sequence>MLNVYGYVCYIWILLDYEMLPTCGHRRLSRFQKHLIQPLSATSTLQHYSGQKFNVWRCFYCSEFVLQPPIEQPFSELISLEKNAYHHVIAHFKRDYMSSQDEHQQGEAFAKNVPKMVQTHYCLKMHDLAKMIGTFKSSMRIGFAKMGATFLLFTNIVGLAAEKQSPYSNVFIK</sequence>
<name>A0A1B0A3Y9_GLOPL</name>
<dbReference type="Proteomes" id="UP000092445">
    <property type="component" value="Unassembled WGS sequence"/>
</dbReference>
<evidence type="ECO:0000313" key="1">
    <source>
        <dbReference type="EnsemblMetazoa" id="GPAI033726-PA"/>
    </source>
</evidence>
<evidence type="ECO:0000313" key="2">
    <source>
        <dbReference type="Proteomes" id="UP000092445"/>
    </source>
</evidence>
<reference evidence="2" key="1">
    <citation type="submission" date="2014-03" db="EMBL/GenBank/DDBJ databases">
        <authorList>
            <person name="Aksoy S."/>
            <person name="Warren W."/>
            <person name="Wilson R.K."/>
        </authorList>
    </citation>
    <scope>NUCLEOTIDE SEQUENCE [LARGE SCALE GENOMIC DNA]</scope>
    <source>
        <strain evidence="2">IAEA</strain>
    </source>
</reference>
<proteinExistence type="predicted"/>
<dbReference type="VEuPathDB" id="VectorBase:GPAI033726"/>
<dbReference type="EnsemblMetazoa" id="GPAI033726-RA">
    <property type="protein sequence ID" value="GPAI033726-PA"/>
    <property type="gene ID" value="GPAI033726"/>
</dbReference>
<reference evidence="1" key="2">
    <citation type="submission" date="2020-05" db="UniProtKB">
        <authorList>
            <consortium name="EnsemblMetazoa"/>
        </authorList>
    </citation>
    <scope>IDENTIFICATION</scope>
    <source>
        <strain evidence="1">IAEA</strain>
    </source>
</reference>